<proteinExistence type="predicted"/>
<evidence type="ECO:0000313" key="2">
    <source>
        <dbReference type="Proteomes" id="UP000002384"/>
    </source>
</evidence>
<protein>
    <submittedName>
        <fullName evidence="1">Uncharacterized protein</fullName>
    </submittedName>
</protein>
<dbReference type="Proteomes" id="UP000002384">
    <property type="component" value="Chromosome"/>
</dbReference>
<organism evidence="1 2">
    <name type="scientific">Gloeothece citriformis (strain PCC 7424)</name>
    <name type="common">Cyanothece sp. (strain PCC 7424)</name>
    <dbReference type="NCBI Taxonomy" id="65393"/>
    <lineage>
        <taxon>Bacteria</taxon>
        <taxon>Bacillati</taxon>
        <taxon>Cyanobacteriota</taxon>
        <taxon>Cyanophyceae</taxon>
        <taxon>Oscillatoriophycideae</taxon>
        <taxon>Chroococcales</taxon>
        <taxon>Aphanothecaceae</taxon>
        <taxon>Gloeothece</taxon>
        <taxon>Gloeothece citriformis</taxon>
    </lineage>
</organism>
<reference evidence="2" key="1">
    <citation type="journal article" date="2011" name="MBio">
        <title>Novel metabolic attributes of the genus Cyanothece, comprising a group of unicellular nitrogen-fixing Cyanobacteria.</title>
        <authorList>
            <person name="Bandyopadhyay A."/>
            <person name="Elvitigala T."/>
            <person name="Welsh E."/>
            <person name="Stockel J."/>
            <person name="Liberton M."/>
            <person name="Min H."/>
            <person name="Sherman L.A."/>
            <person name="Pakrasi H.B."/>
        </authorList>
    </citation>
    <scope>NUCLEOTIDE SEQUENCE [LARGE SCALE GENOMIC DNA]</scope>
    <source>
        <strain evidence="2">PCC 7424</strain>
    </source>
</reference>
<sequence length="114" mass="13418">MLSNKNESLKSQRFQIKLSIDQSIWEKLNSSQNIEFAFDLTLSRKEQSSLTRLELPLNPPQTTGFNIFNLLEPFRDLIIIPYYLSGIFANLAGYWTSVKNVFYYFFNYILSLFN</sequence>
<name>B7KG44_GLOC7</name>
<dbReference type="EMBL" id="CP001291">
    <property type="protein sequence ID" value="ACK69237.1"/>
    <property type="molecule type" value="Genomic_DNA"/>
</dbReference>
<dbReference type="AlphaFoldDB" id="B7KG44"/>
<evidence type="ECO:0000313" key="1">
    <source>
        <dbReference type="EMBL" id="ACK69237.1"/>
    </source>
</evidence>
<gene>
    <name evidence="1" type="ordered locus">PCC7424_0781</name>
</gene>
<dbReference type="KEGG" id="cyc:PCC7424_0781"/>
<dbReference type="STRING" id="65393.PCC7424_0781"/>
<keyword evidence="2" id="KW-1185">Reference proteome</keyword>
<dbReference type="HOGENOM" id="CLU_2116961_0_0_3"/>
<accession>B7KG44</accession>